<evidence type="ECO:0000313" key="7">
    <source>
        <dbReference type="EMBL" id="HFX14373.1"/>
    </source>
</evidence>
<dbReference type="InterPro" id="IPR000412">
    <property type="entry name" value="ABC_2_transport"/>
</dbReference>
<name>A0A7C3MKN6_DICTH</name>
<protein>
    <recommendedName>
        <fullName evidence="5">Transport permease protein</fullName>
    </recommendedName>
</protein>
<keyword evidence="4 5" id="KW-0472">Membrane</keyword>
<feature type="transmembrane region" description="Helical" evidence="5">
    <location>
        <begin position="114"/>
        <end position="136"/>
    </location>
</feature>
<dbReference type="GO" id="GO:0140359">
    <property type="term" value="F:ABC-type transporter activity"/>
    <property type="evidence" value="ECO:0007669"/>
    <property type="project" value="InterPro"/>
</dbReference>
<evidence type="ECO:0000256" key="1">
    <source>
        <dbReference type="ARBA" id="ARBA00004141"/>
    </source>
</evidence>
<evidence type="ECO:0000256" key="4">
    <source>
        <dbReference type="ARBA" id="ARBA00023136"/>
    </source>
</evidence>
<dbReference type="EMBL" id="DTIN01000044">
    <property type="protein sequence ID" value="HFX14373.1"/>
    <property type="molecule type" value="Genomic_DNA"/>
</dbReference>
<dbReference type="Pfam" id="PF01061">
    <property type="entry name" value="ABC2_membrane"/>
    <property type="match status" value="1"/>
</dbReference>
<dbReference type="InterPro" id="IPR047817">
    <property type="entry name" value="ABC2_TM_bact-type"/>
</dbReference>
<dbReference type="PANTHER" id="PTHR43077:SF10">
    <property type="entry name" value="TRANSPORT PERMEASE PROTEIN"/>
    <property type="match status" value="1"/>
</dbReference>
<dbReference type="InterPro" id="IPR051328">
    <property type="entry name" value="T7SS_ABC-Transporter"/>
</dbReference>
<keyword evidence="2 5" id="KW-0812">Transmembrane</keyword>
<evidence type="ECO:0000256" key="3">
    <source>
        <dbReference type="ARBA" id="ARBA00022989"/>
    </source>
</evidence>
<sequence length="260" mass="29122">MKKLIYDTYSVMWRELKHWLDQKVRILVTIFQPLIWLALMGNVMSKLTDNPFSRQAFGGANYLSFMTPGIIVMTSLFGGIFGGISVVWDRRWGYLHKMLASPISRTAIPLGKMLATAIQGTFQSLIIIIIATLFGVEFSTGIPGIITIILLAACFNFTMAGLSIAIASRIKTMEVLTAVINFLTMPLMFSSSAMFPIQVMPDWLATIARFNPITYVVNPLRTLVISGWEMGDLIKGFLYITFLALSMLFIARHEFNRSIA</sequence>
<comment type="similarity">
    <text evidence="5">Belongs to the ABC-2 integral membrane protein family.</text>
</comment>
<dbReference type="GO" id="GO:0043190">
    <property type="term" value="C:ATP-binding cassette (ABC) transporter complex"/>
    <property type="evidence" value="ECO:0007669"/>
    <property type="project" value="InterPro"/>
</dbReference>
<gene>
    <name evidence="7" type="ORF">ENW00_09590</name>
</gene>
<feature type="transmembrane region" description="Helical" evidence="5">
    <location>
        <begin position="142"/>
        <end position="166"/>
    </location>
</feature>
<feature type="transmembrane region" description="Helical" evidence="5">
    <location>
        <begin position="65"/>
        <end position="88"/>
    </location>
</feature>
<keyword evidence="5" id="KW-0813">Transport</keyword>
<keyword evidence="5" id="KW-1003">Cell membrane</keyword>
<feature type="transmembrane region" description="Helical" evidence="5">
    <location>
        <begin position="24"/>
        <end position="45"/>
    </location>
</feature>
<evidence type="ECO:0000256" key="2">
    <source>
        <dbReference type="ARBA" id="ARBA00022692"/>
    </source>
</evidence>
<feature type="domain" description="ABC transmembrane type-2" evidence="6">
    <location>
        <begin position="24"/>
        <end position="258"/>
    </location>
</feature>
<comment type="subcellular location">
    <subcellularLocation>
        <location evidence="5">Cell membrane</location>
        <topology evidence="5">Multi-pass membrane protein</topology>
    </subcellularLocation>
    <subcellularLocation>
        <location evidence="1">Membrane</location>
        <topology evidence="1">Multi-pass membrane protein</topology>
    </subcellularLocation>
</comment>
<proteinExistence type="inferred from homology"/>
<feature type="transmembrane region" description="Helical" evidence="5">
    <location>
        <begin position="233"/>
        <end position="251"/>
    </location>
</feature>
<reference evidence="7" key="1">
    <citation type="journal article" date="2020" name="mSystems">
        <title>Genome- and Community-Level Interaction Insights into Carbon Utilization and Element Cycling Functions of Hydrothermarchaeota in Hydrothermal Sediment.</title>
        <authorList>
            <person name="Zhou Z."/>
            <person name="Liu Y."/>
            <person name="Xu W."/>
            <person name="Pan J."/>
            <person name="Luo Z.H."/>
            <person name="Li M."/>
        </authorList>
    </citation>
    <scope>NUCLEOTIDE SEQUENCE [LARGE SCALE GENOMIC DNA]</scope>
    <source>
        <strain evidence="7">SpSt-81</strain>
    </source>
</reference>
<accession>A0A7C3MKN6</accession>
<dbReference type="PIRSF" id="PIRSF006648">
    <property type="entry name" value="DrrB"/>
    <property type="match status" value="1"/>
</dbReference>
<evidence type="ECO:0000256" key="5">
    <source>
        <dbReference type="RuleBase" id="RU361157"/>
    </source>
</evidence>
<dbReference type="PANTHER" id="PTHR43077">
    <property type="entry name" value="TRANSPORT PERMEASE YVFS-RELATED"/>
    <property type="match status" value="1"/>
</dbReference>
<dbReference type="PROSITE" id="PS51012">
    <property type="entry name" value="ABC_TM2"/>
    <property type="match status" value="1"/>
</dbReference>
<evidence type="ECO:0000259" key="6">
    <source>
        <dbReference type="PROSITE" id="PS51012"/>
    </source>
</evidence>
<dbReference type="PRINTS" id="PR00164">
    <property type="entry name" value="ABC2TRNSPORT"/>
</dbReference>
<organism evidence="7">
    <name type="scientific">Dictyoglomus thermophilum</name>
    <dbReference type="NCBI Taxonomy" id="14"/>
    <lineage>
        <taxon>Bacteria</taxon>
        <taxon>Pseudomonadati</taxon>
        <taxon>Dictyoglomota</taxon>
        <taxon>Dictyoglomia</taxon>
        <taxon>Dictyoglomales</taxon>
        <taxon>Dictyoglomaceae</taxon>
        <taxon>Dictyoglomus</taxon>
    </lineage>
</organism>
<dbReference type="AlphaFoldDB" id="A0A7C3MKN6"/>
<dbReference type="InterPro" id="IPR013525">
    <property type="entry name" value="ABC2_TM"/>
</dbReference>
<keyword evidence="3 5" id="KW-1133">Transmembrane helix</keyword>
<comment type="caution">
    <text evidence="7">The sequence shown here is derived from an EMBL/GenBank/DDBJ whole genome shotgun (WGS) entry which is preliminary data.</text>
</comment>
<feature type="transmembrane region" description="Helical" evidence="5">
    <location>
        <begin position="178"/>
        <end position="197"/>
    </location>
</feature>